<proteinExistence type="predicted"/>
<gene>
    <name evidence="3" type="ORF">GCM10007415_14090</name>
</gene>
<accession>A0A917M7D6</accession>
<keyword evidence="1" id="KW-0732">Signal</keyword>
<organism evidence="3 4">
    <name type="scientific">Parapedobacter pyrenivorans</name>
    <dbReference type="NCBI Taxonomy" id="1305674"/>
    <lineage>
        <taxon>Bacteria</taxon>
        <taxon>Pseudomonadati</taxon>
        <taxon>Bacteroidota</taxon>
        <taxon>Sphingobacteriia</taxon>
        <taxon>Sphingobacteriales</taxon>
        <taxon>Sphingobacteriaceae</taxon>
        <taxon>Parapedobacter</taxon>
    </lineage>
</organism>
<evidence type="ECO:0000313" key="4">
    <source>
        <dbReference type="Proteomes" id="UP000660862"/>
    </source>
</evidence>
<dbReference type="AlphaFoldDB" id="A0A917M7D6"/>
<evidence type="ECO:0000256" key="1">
    <source>
        <dbReference type="SAM" id="SignalP"/>
    </source>
</evidence>
<dbReference type="Proteomes" id="UP000660862">
    <property type="component" value="Unassembled WGS sequence"/>
</dbReference>
<feature type="chain" id="PRO_5036988209" description="Outer membrane protein beta-barrel domain-containing protein" evidence="1">
    <location>
        <begin position="32"/>
        <end position="196"/>
    </location>
</feature>
<evidence type="ECO:0000313" key="3">
    <source>
        <dbReference type="EMBL" id="GGG82406.1"/>
    </source>
</evidence>
<name>A0A917M7D6_9SPHI</name>
<keyword evidence="4" id="KW-1185">Reference proteome</keyword>
<reference evidence="3" key="1">
    <citation type="journal article" date="2014" name="Int. J. Syst. Evol. Microbiol.">
        <title>Complete genome sequence of Corynebacterium casei LMG S-19264T (=DSM 44701T), isolated from a smear-ripened cheese.</title>
        <authorList>
            <consortium name="US DOE Joint Genome Institute (JGI-PGF)"/>
            <person name="Walter F."/>
            <person name="Albersmeier A."/>
            <person name="Kalinowski J."/>
            <person name="Ruckert C."/>
        </authorList>
    </citation>
    <scope>NUCLEOTIDE SEQUENCE</scope>
    <source>
        <strain evidence="3">CGMCC 1.12195</strain>
    </source>
</reference>
<evidence type="ECO:0000259" key="2">
    <source>
        <dbReference type="Pfam" id="PF13568"/>
    </source>
</evidence>
<feature type="signal peptide" evidence="1">
    <location>
        <begin position="1"/>
        <end position="31"/>
    </location>
</feature>
<dbReference type="Pfam" id="PF13568">
    <property type="entry name" value="OMP_b-brl_2"/>
    <property type="match status" value="1"/>
</dbReference>
<dbReference type="EMBL" id="BMER01000001">
    <property type="protein sequence ID" value="GGG82406.1"/>
    <property type="molecule type" value="Genomic_DNA"/>
</dbReference>
<dbReference type="InterPro" id="IPR025665">
    <property type="entry name" value="Beta-barrel_OMP_2"/>
</dbReference>
<reference evidence="3" key="2">
    <citation type="submission" date="2020-09" db="EMBL/GenBank/DDBJ databases">
        <authorList>
            <person name="Sun Q."/>
            <person name="Zhou Y."/>
        </authorList>
    </citation>
    <scope>NUCLEOTIDE SEQUENCE</scope>
    <source>
        <strain evidence="3">CGMCC 1.12195</strain>
    </source>
</reference>
<feature type="domain" description="Outer membrane protein beta-barrel" evidence="2">
    <location>
        <begin position="30"/>
        <end position="177"/>
    </location>
</feature>
<sequence length="196" mass="20824">MKTVKNMLKTKAIGFYLTAMVMLMTAGAANAQTADVGVKAGVNFGSLHTSSESVSGASGKTGLHVGLFARTGNTFYFQPELNFSTFGMEYGYDGETYAPMFRQLNIPVMAGYKLIDNGHVNLRVSLGPDVNFNLNSPDAPAGTAYKRFSVGGVLNAGVDMGRVTFDARYSLGLTDVHEGLGQRPGVFGLSVGFKIL</sequence>
<comment type="caution">
    <text evidence="3">The sequence shown here is derived from an EMBL/GenBank/DDBJ whole genome shotgun (WGS) entry which is preliminary data.</text>
</comment>
<protein>
    <recommendedName>
        <fullName evidence="2">Outer membrane protein beta-barrel domain-containing protein</fullName>
    </recommendedName>
</protein>